<dbReference type="PANTHER" id="PTHR44943">
    <property type="entry name" value="CELLULOSE SYNTHASE OPERON PROTEIN C"/>
    <property type="match status" value="1"/>
</dbReference>
<dbReference type="Proteomes" id="UP000268469">
    <property type="component" value="Unassembled WGS sequence"/>
</dbReference>
<dbReference type="SMART" id="SM00028">
    <property type="entry name" value="TPR"/>
    <property type="match status" value="3"/>
</dbReference>
<evidence type="ECO:0000256" key="1">
    <source>
        <dbReference type="ARBA" id="ARBA00022737"/>
    </source>
</evidence>
<dbReference type="InterPro" id="IPR051685">
    <property type="entry name" value="Ycf3/AcsC/BcsC/TPR_MFPF"/>
</dbReference>
<dbReference type="Pfam" id="PF14559">
    <property type="entry name" value="TPR_19"/>
    <property type="match status" value="1"/>
</dbReference>
<accession>A0A660SDP2</accession>
<organism evidence="4 5">
    <name type="scientific">candidate division WOR-3 bacterium</name>
    <dbReference type="NCBI Taxonomy" id="2052148"/>
    <lineage>
        <taxon>Bacteria</taxon>
        <taxon>Bacteria division WOR-3</taxon>
    </lineage>
</organism>
<dbReference type="AlphaFoldDB" id="A0A660SDP2"/>
<reference evidence="4 5" key="1">
    <citation type="submission" date="2018-06" db="EMBL/GenBank/DDBJ databases">
        <title>Extensive metabolic versatility and redundancy in microbially diverse, dynamic hydrothermal sediments.</title>
        <authorList>
            <person name="Dombrowski N."/>
            <person name="Teske A."/>
            <person name="Baker B.J."/>
        </authorList>
    </citation>
    <scope>NUCLEOTIDE SEQUENCE [LARGE SCALE GENOMIC DNA]</scope>
    <source>
        <strain evidence="4">B36_G15</strain>
    </source>
</reference>
<dbReference type="Gene3D" id="1.25.40.10">
    <property type="entry name" value="Tetratricopeptide repeat domain"/>
    <property type="match status" value="2"/>
</dbReference>
<dbReference type="EMBL" id="QNBE01000119">
    <property type="protein sequence ID" value="RKX68925.1"/>
    <property type="molecule type" value="Genomic_DNA"/>
</dbReference>
<evidence type="ECO:0000313" key="5">
    <source>
        <dbReference type="Proteomes" id="UP000268469"/>
    </source>
</evidence>
<dbReference type="PROSITE" id="PS50293">
    <property type="entry name" value="TPR_REGION"/>
    <property type="match status" value="3"/>
</dbReference>
<evidence type="ECO:0000313" key="4">
    <source>
        <dbReference type="EMBL" id="RKX68925.1"/>
    </source>
</evidence>
<comment type="caution">
    <text evidence="4">The sequence shown here is derived from an EMBL/GenBank/DDBJ whole genome shotgun (WGS) entry which is preliminary data.</text>
</comment>
<keyword evidence="2 3" id="KW-0802">TPR repeat</keyword>
<sequence>VDYHRGNYEAALTSVRKALELSEKAEYYANLGMIYTEMNEFDEAKKAFSKALELNPDSAEIYNNLGVLNFRIKDYEQAVNAFNEAIKRRKNYAQAYLHLGKALLELERFDEAIRTFETVLEIDPENSEAEKLLKMYKEGRIDGHTEEA</sequence>
<feature type="repeat" description="TPR" evidence="3">
    <location>
        <begin position="59"/>
        <end position="92"/>
    </location>
</feature>
<gene>
    <name evidence="4" type="ORF">DRP53_09690</name>
</gene>
<protein>
    <recommendedName>
        <fullName evidence="6">Tetratricopeptide repeat protein</fullName>
    </recommendedName>
</protein>
<feature type="non-terminal residue" evidence="4">
    <location>
        <position position="1"/>
    </location>
</feature>
<dbReference type="PROSITE" id="PS50005">
    <property type="entry name" value="TPR"/>
    <property type="match status" value="3"/>
</dbReference>
<evidence type="ECO:0008006" key="6">
    <source>
        <dbReference type="Google" id="ProtNLM"/>
    </source>
</evidence>
<feature type="repeat" description="TPR" evidence="3">
    <location>
        <begin position="25"/>
        <end position="58"/>
    </location>
</feature>
<keyword evidence="1" id="KW-0677">Repeat</keyword>
<dbReference type="InterPro" id="IPR019734">
    <property type="entry name" value="TPR_rpt"/>
</dbReference>
<name>A0A660SDP2_UNCW3</name>
<dbReference type="SUPFAM" id="SSF48452">
    <property type="entry name" value="TPR-like"/>
    <property type="match status" value="1"/>
</dbReference>
<evidence type="ECO:0000256" key="3">
    <source>
        <dbReference type="PROSITE-ProRule" id="PRU00339"/>
    </source>
</evidence>
<proteinExistence type="predicted"/>
<feature type="repeat" description="TPR" evidence="3">
    <location>
        <begin position="93"/>
        <end position="126"/>
    </location>
</feature>
<dbReference type="Pfam" id="PF00515">
    <property type="entry name" value="TPR_1"/>
    <property type="match status" value="1"/>
</dbReference>
<dbReference type="InterPro" id="IPR011990">
    <property type="entry name" value="TPR-like_helical_dom_sf"/>
</dbReference>
<dbReference type="PANTHER" id="PTHR44943:SF8">
    <property type="entry name" value="TPR REPEAT-CONTAINING PROTEIN MJ0263"/>
    <property type="match status" value="1"/>
</dbReference>
<evidence type="ECO:0000256" key="2">
    <source>
        <dbReference type="ARBA" id="ARBA00022803"/>
    </source>
</evidence>